<dbReference type="STRING" id="299255.SAMN02745129_1027"/>
<dbReference type="NCBIfam" id="NF041886">
    <property type="entry name" value="Rmf_CrpP_fam"/>
    <property type="match status" value="1"/>
</dbReference>
<organism evidence="4 5">
    <name type="scientific">Ferrimonas marina</name>
    <dbReference type="NCBI Taxonomy" id="299255"/>
    <lineage>
        <taxon>Bacteria</taxon>
        <taxon>Pseudomonadati</taxon>
        <taxon>Pseudomonadota</taxon>
        <taxon>Gammaproteobacteria</taxon>
        <taxon>Alteromonadales</taxon>
        <taxon>Ferrimonadaceae</taxon>
        <taxon>Ferrimonas</taxon>
    </lineage>
</organism>
<dbReference type="Proteomes" id="UP000184268">
    <property type="component" value="Unassembled WGS sequence"/>
</dbReference>
<dbReference type="GO" id="GO:0005737">
    <property type="term" value="C:cytoplasm"/>
    <property type="evidence" value="ECO:0007669"/>
    <property type="project" value="UniProtKB-SubCell"/>
</dbReference>
<comment type="function">
    <text evidence="3">During stationary phase, converts 70S ribosomes to an inactive dimeric form (100S ribosomes).</text>
</comment>
<dbReference type="EMBL" id="FQXG01000001">
    <property type="protein sequence ID" value="SHG88119.1"/>
    <property type="molecule type" value="Genomic_DNA"/>
</dbReference>
<protein>
    <recommendedName>
        <fullName evidence="3">Ribosome modulation factor</fullName>
        <shortName evidence="3">RMF</shortName>
    </recommendedName>
</protein>
<dbReference type="GO" id="GO:0006417">
    <property type="term" value="P:regulation of translation"/>
    <property type="evidence" value="ECO:0007669"/>
    <property type="project" value="UniProtKB-UniRule"/>
</dbReference>
<comment type="subcellular location">
    <subcellularLocation>
        <location evidence="3">Cytoplasm</location>
    </subcellularLocation>
</comment>
<keyword evidence="2 3" id="KW-0810">Translation regulation</keyword>
<gene>
    <name evidence="3" type="primary">rmf</name>
    <name evidence="4" type="ORF">SAMN02745129_1027</name>
</gene>
<accession>A0A1M5NFY2</accession>
<dbReference type="Gene3D" id="1.10.10.620">
    <property type="entry name" value="ribosome modulation factor like domain"/>
    <property type="match status" value="1"/>
</dbReference>
<dbReference type="AlphaFoldDB" id="A0A1M5NFY2"/>
<keyword evidence="1 3" id="KW-0963">Cytoplasm</keyword>
<dbReference type="NCBIfam" id="NF011162">
    <property type="entry name" value="PRK14563.1"/>
    <property type="match status" value="1"/>
</dbReference>
<evidence type="ECO:0000313" key="4">
    <source>
        <dbReference type="EMBL" id="SHG88119.1"/>
    </source>
</evidence>
<evidence type="ECO:0000256" key="1">
    <source>
        <dbReference type="ARBA" id="ARBA00022490"/>
    </source>
</evidence>
<evidence type="ECO:0000256" key="2">
    <source>
        <dbReference type="ARBA" id="ARBA00022845"/>
    </source>
</evidence>
<evidence type="ECO:0000313" key="5">
    <source>
        <dbReference type="Proteomes" id="UP000184268"/>
    </source>
</evidence>
<evidence type="ECO:0000256" key="3">
    <source>
        <dbReference type="HAMAP-Rule" id="MF_00919"/>
    </source>
</evidence>
<proteinExistence type="inferred from homology"/>
<dbReference type="InterPro" id="IPR023200">
    <property type="entry name" value="RMF_sf"/>
</dbReference>
<dbReference type="InterPro" id="IPR007040">
    <property type="entry name" value="Ribosome_modulation_factor"/>
</dbReference>
<dbReference type="HAMAP" id="MF_00919">
    <property type="entry name" value="RMF"/>
    <property type="match status" value="1"/>
</dbReference>
<keyword evidence="5" id="KW-1185">Reference proteome</keyword>
<reference evidence="4 5" key="1">
    <citation type="submission" date="2016-11" db="EMBL/GenBank/DDBJ databases">
        <authorList>
            <person name="Jaros S."/>
            <person name="Januszkiewicz K."/>
            <person name="Wedrychowicz H."/>
        </authorList>
    </citation>
    <scope>NUCLEOTIDE SEQUENCE [LARGE SCALE GENOMIC DNA]</scope>
    <source>
        <strain evidence="4 5">DSM 16917</strain>
    </source>
</reference>
<comment type="similarity">
    <text evidence="3">Belongs to the ribosome modulation factor family.</text>
</comment>
<dbReference type="Pfam" id="PF04957">
    <property type="entry name" value="RMF"/>
    <property type="match status" value="1"/>
</dbReference>
<sequence>MPMKRQKRDKLERAFSRGFQAGLSGKSKENCPYQTVDSKMQWLGGWREAIDGRTTGLFTK</sequence>
<name>A0A1M5NFY2_9GAMM</name>